<keyword evidence="1" id="KW-0812">Transmembrane</keyword>
<dbReference type="EMBL" id="FPHF01000092">
    <property type="protein sequence ID" value="SFV66945.1"/>
    <property type="molecule type" value="Genomic_DNA"/>
</dbReference>
<evidence type="ECO:0000256" key="1">
    <source>
        <dbReference type="SAM" id="Phobius"/>
    </source>
</evidence>
<gene>
    <name evidence="2" type="ORF">MNB_SM-4-1271</name>
</gene>
<protein>
    <submittedName>
        <fullName evidence="2">Uncharacterized protein</fullName>
    </submittedName>
</protein>
<feature type="transmembrane region" description="Helical" evidence="1">
    <location>
        <begin position="45"/>
        <end position="70"/>
    </location>
</feature>
<reference evidence="2" key="1">
    <citation type="submission" date="2016-10" db="EMBL/GenBank/DDBJ databases">
        <authorList>
            <person name="de Groot N.N."/>
        </authorList>
    </citation>
    <scope>NUCLEOTIDE SEQUENCE</scope>
</reference>
<sequence length="199" mass="23446">MLVFSFMMIGLVVYFFKKSAQLKLFTASTMYSYRDVIMTRRITSVFVSIMFFMIIFMTSTLLSEWFTHYILLVFFEDAHYLQTLSSFEYYLAEILDFIVFFIILVTLTYTLFKKFYTKIDLTKEHLNIIGTTLLQLDKKEILEIKKVSWSVSKTLHICGVSLLFLKPTVMVRHTKGTCYLRVNKAQELAEDLNKWLSAS</sequence>
<feature type="transmembrane region" description="Helical" evidence="1">
    <location>
        <begin position="90"/>
        <end position="112"/>
    </location>
</feature>
<dbReference type="AlphaFoldDB" id="A0A1W1CMH7"/>
<accession>A0A1W1CMH7</accession>
<evidence type="ECO:0000313" key="2">
    <source>
        <dbReference type="EMBL" id="SFV66945.1"/>
    </source>
</evidence>
<name>A0A1W1CMH7_9ZZZZ</name>
<keyword evidence="1" id="KW-1133">Transmembrane helix</keyword>
<proteinExistence type="predicted"/>
<organism evidence="2">
    <name type="scientific">hydrothermal vent metagenome</name>
    <dbReference type="NCBI Taxonomy" id="652676"/>
    <lineage>
        <taxon>unclassified sequences</taxon>
        <taxon>metagenomes</taxon>
        <taxon>ecological metagenomes</taxon>
    </lineage>
</organism>
<keyword evidence="1" id="KW-0472">Membrane</keyword>